<dbReference type="GO" id="GO:0110001">
    <property type="term" value="C:toxin-antitoxin complex"/>
    <property type="evidence" value="ECO:0007669"/>
    <property type="project" value="InterPro"/>
</dbReference>
<evidence type="ECO:0000256" key="5">
    <source>
        <dbReference type="ARBA" id="ARBA00022801"/>
    </source>
</evidence>
<evidence type="ECO:0000256" key="2">
    <source>
        <dbReference type="ARBA" id="ARBA00022649"/>
    </source>
</evidence>
<evidence type="ECO:0000256" key="4">
    <source>
        <dbReference type="ARBA" id="ARBA00022741"/>
    </source>
</evidence>
<accession>A0A2V2N2L9</accession>
<sequence>MKDDSILLEHMLNACLRIREYISDCSLHDFVSLHEKQDAVIRQIEIIGEAASHVSVQYKEENQAIEWRQIIGMRNLLIHQYSSVNLPGTLTIN</sequence>
<protein>
    <submittedName>
        <fullName evidence="6">DUF86 domain-containing protein</fullName>
    </submittedName>
</protein>
<dbReference type="RefSeq" id="WP_109969777.1">
    <property type="nucleotide sequence ID" value="NZ_CP176093.1"/>
</dbReference>
<evidence type="ECO:0000313" key="7">
    <source>
        <dbReference type="Proteomes" id="UP000245657"/>
    </source>
</evidence>
<reference evidence="6 7" key="1">
    <citation type="submission" date="2018-05" db="EMBL/GenBank/DDBJ databases">
        <title>Draft genome of Methanospirillum lacunae Ki8-1.</title>
        <authorList>
            <person name="Dueholm M.S."/>
            <person name="Nielsen P.H."/>
            <person name="Bakmann L.F."/>
            <person name="Otzen D.E."/>
        </authorList>
    </citation>
    <scope>NUCLEOTIDE SEQUENCE [LARGE SCALE GENOMIC DNA]</scope>
    <source>
        <strain evidence="6 7">Ki8-1</strain>
    </source>
</reference>
<gene>
    <name evidence="6" type="ORF">DK846_14790</name>
</gene>
<keyword evidence="4" id="KW-0547">Nucleotide-binding</keyword>
<dbReference type="OrthoDB" id="318716at2157"/>
<evidence type="ECO:0000313" key="6">
    <source>
        <dbReference type="EMBL" id="PWR70427.1"/>
    </source>
</evidence>
<keyword evidence="2" id="KW-1277">Toxin-antitoxin system</keyword>
<dbReference type="GO" id="GO:0004540">
    <property type="term" value="F:RNA nuclease activity"/>
    <property type="evidence" value="ECO:0007669"/>
    <property type="project" value="InterPro"/>
</dbReference>
<organism evidence="6 7">
    <name type="scientific">Methanospirillum lacunae</name>
    <dbReference type="NCBI Taxonomy" id="668570"/>
    <lineage>
        <taxon>Archaea</taxon>
        <taxon>Methanobacteriati</taxon>
        <taxon>Methanobacteriota</taxon>
        <taxon>Stenosarchaea group</taxon>
        <taxon>Methanomicrobia</taxon>
        <taxon>Methanomicrobiales</taxon>
        <taxon>Methanospirillaceae</taxon>
        <taxon>Methanospirillum</taxon>
    </lineage>
</organism>
<keyword evidence="1" id="KW-0597">Phosphoprotein</keyword>
<keyword evidence="5" id="KW-0378">Hydrolase</keyword>
<dbReference type="PANTHER" id="PTHR34139:SF1">
    <property type="entry name" value="RNASE MJ1380-RELATED"/>
    <property type="match status" value="1"/>
</dbReference>
<dbReference type="Pfam" id="PF01934">
    <property type="entry name" value="HepT-like"/>
    <property type="match status" value="1"/>
</dbReference>
<dbReference type="GO" id="GO:0016787">
    <property type="term" value="F:hydrolase activity"/>
    <property type="evidence" value="ECO:0007669"/>
    <property type="project" value="UniProtKB-KW"/>
</dbReference>
<dbReference type="Proteomes" id="UP000245657">
    <property type="component" value="Unassembled WGS sequence"/>
</dbReference>
<keyword evidence="3" id="KW-0540">Nuclease</keyword>
<name>A0A2V2N2L9_9EURY</name>
<keyword evidence="7" id="KW-1185">Reference proteome</keyword>
<dbReference type="GO" id="GO:0000166">
    <property type="term" value="F:nucleotide binding"/>
    <property type="evidence" value="ECO:0007669"/>
    <property type="project" value="UniProtKB-KW"/>
</dbReference>
<dbReference type="AlphaFoldDB" id="A0A2V2N2L9"/>
<dbReference type="InterPro" id="IPR008201">
    <property type="entry name" value="HepT-like"/>
</dbReference>
<evidence type="ECO:0000256" key="3">
    <source>
        <dbReference type="ARBA" id="ARBA00022722"/>
    </source>
</evidence>
<dbReference type="EMBL" id="QGMY01000012">
    <property type="protein sequence ID" value="PWR70427.1"/>
    <property type="molecule type" value="Genomic_DNA"/>
</dbReference>
<dbReference type="InterPro" id="IPR051813">
    <property type="entry name" value="HepT_RNase_toxin"/>
</dbReference>
<dbReference type="PANTHER" id="PTHR34139">
    <property type="entry name" value="UPF0331 PROTEIN MJ0127"/>
    <property type="match status" value="1"/>
</dbReference>
<comment type="caution">
    <text evidence="6">The sequence shown here is derived from an EMBL/GenBank/DDBJ whole genome shotgun (WGS) entry which is preliminary data.</text>
</comment>
<dbReference type="GeneID" id="97548274"/>
<proteinExistence type="predicted"/>
<evidence type="ECO:0000256" key="1">
    <source>
        <dbReference type="ARBA" id="ARBA00022553"/>
    </source>
</evidence>